<dbReference type="EMBL" id="CM001368">
    <property type="protein sequence ID" value="EHJ46697.1"/>
    <property type="molecule type" value="Genomic_DNA"/>
</dbReference>
<gene>
    <name evidence="1" type="ORF">DFW101_0680</name>
</gene>
<dbReference type="InterPro" id="IPR011004">
    <property type="entry name" value="Trimer_LpxA-like_sf"/>
</dbReference>
<accession>G7QE41</accession>
<dbReference type="STRING" id="694327.DFW101_0680"/>
<name>G7QE41_9BACT</name>
<dbReference type="AlphaFoldDB" id="G7QE41"/>
<dbReference type="SUPFAM" id="SSF51161">
    <property type="entry name" value="Trimeric LpxA-like enzymes"/>
    <property type="match status" value="1"/>
</dbReference>
<evidence type="ECO:0000313" key="1">
    <source>
        <dbReference type="EMBL" id="EHJ46697.1"/>
    </source>
</evidence>
<evidence type="ECO:0008006" key="3">
    <source>
        <dbReference type="Google" id="ProtNLM"/>
    </source>
</evidence>
<dbReference type="Proteomes" id="UP000004662">
    <property type="component" value="Chromosome"/>
</dbReference>
<dbReference type="RefSeq" id="WP_009180128.1">
    <property type="nucleotide sequence ID" value="NZ_CM001368.1"/>
</dbReference>
<sequence>MKQLQRILENVIARANINLRRSAIDVGPYVHGAVPQDNYAQFYAFYGITTEHPLFFNFQCSSLAGSYFFGKCDVQHSVLYKCDVRGDELKSVTNGFSVDGVCLRLHNDEVIKIIDSFLHKALIHSFSHDPEFPEEFVIKNTVALSYANIHGAPVMGSFLGPFATIDLCTVQNTSIGAFAYVQVCDLQPSIVDPGHIWIRNKAGDEFSYRYDPEVLAKYVSIAPGERAKGVFMDFVEGRKRDFERVFGFLYASRPETYAPGSFVSRYAVVKGETSIGENVLVAQRAYLENAHLGKGANAQENSYVVDSVLEGYDVTAHGAKIIGSRLGKNVFVGFNSFLRGTAEAPLTVGEGSVVLPHSIVDLAEPVDIPPRHVVWGHVTRPGDLATQSVSIDDFAKVDGEAAIGPMTFTGNGGRFIRAFQNRIHHILEANGAYFDGGQQNLGHAQKTKNITYNLIQPYVEGGFKGVYPNMRIFPLCCDDDIGM</sequence>
<reference evidence="2" key="1">
    <citation type="journal article" date="2015" name="Genome Announc.">
        <title>High-Quality Draft Genome Sequence of Desulfovibrio carbinoliphilus FW-101-2B, an Organic Acid-Oxidizing Sulfate-Reducing Bacterium Isolated from Uranium(VI)-Contaminated Groundwater.</title>
        <authorList>
            <person name="Ramsay B.D."/>
            <person name="Hwang C."/>
            <person name="Woo H.L."/>
            <person name="Carroll S.L."/>
            <person name="Lucas S."/>
            <person name="Han J."/>
            <person name="Lapidus A.L."/>
            <person name="Cheng J.F."/>
            <person name="Goodwin L.A."/>
            <person name="Pitluck S."/>
            <person name="Peters L."/>
            <person name="Chertkov O."/>
            <person name="Held B."/>
            <person name="Detter J.C."/>
            <person name="Han C.S."/>
            <person name="Tapia R."/>
            <person name="Land M.L."/>
            <person name="Hauser L.J."/>
            <person name="Kyrpides N.C."/>
            <person name="Ivanova N.N."/>
            <person name="Mikhailova N."/>
            <person name="Pagani I."/>
            <person name="Woyke T."/>
            <person name="Arkin A.P."/>
            <person name="Dehal P."/>
            <person name="Chivian D."/>
            <person name="Criddle C.S."/>
            <person name="Wu W."/>
            <person name="Chakraborty R."/>
            <person name="Hazen T.C."/>
            <person name="Fields M.W."/>
        </authorList>
    </citation>
    <scope>NUCLEOTIDE SEQUENCE [LARGE SCALE GENOMIC DNA]</scope>
    <source>
        <strain evidence="2">FW-101-2B</strain>
    </source>
</reference>
<dbReference type="HOGENOM" id="CLU_577127_0_0_7"/>
<evidence type="ECO:0000313" key="2">
    <source>
        <dbReference type="Proteomes" id="UP000004662"/>
    </source>
</evidence>
<dbReference type="Pfam" id="PF18776">
    <property type="entry name" value="Hexapep_loop"/>
    <property type="match status" value="1"/>
</dbReference>
<proteinExistence type="predicted"/>
<protein>
    <recommendedName>
        <fullName evidence="3">Transferase</fullName>
    </recommendedName>
</protein>
<dbReference type="InterPro" id="IPR040730">
    <property type="entry name" value="Hexapep_loop"/>
</dbReference>
<organism evidence="1 2">
    <name type="scientific">Solidesulfovibrio carbinoliphilus subsp. oakridgensis</name>
    <dbReference type="NCBI Taxonomy" id="694327"/>
    <lineage>
        <taxon>Bacteria</taxon>
        <taxon>Pseudomonadati</taxon>
        <taxon>Thermodesulfobacteriota</taxon>
        <taxon>Desulfovibrionia</taxon>
        <taxon>Desulfovibrionales</taxon>
        <taxon>Desulfovibrionaceae</taxon>
        <taxon>Solidesulfovibrio</taxon>
    </lineage>
</organism>
<dbReference type="Gene3D" id="2.160.10.10">
    <property type="entry name" value="Hexapeptide repeat proteins"/>
    <property type="match status" value="2"/>
</dbReference>
<dbReference type="OrthoDB" id="5441734at2"/>
<keyword evidence="2" id="KW-1185">Reference proteome</keyword>
<dbReference type="eggNOG" id="COG0663">
    <property type="taxonomic scope" value="Bacteria"/>
</dbReference>